<gene>
    <name evidence="1" type="ORF">DY114_07285</name>
</gene>
<protein>
    <submittedName>
        <fullName evidence="1">Uncharacterized protein</fullName>
    </submittedName>
</protein>
<comment type="caution">
    <text evidence="1">The sequence shown here is derived from an EMBL/GenBank/DDBJ whole genome shotgun (WGS) entry which is preliminary data.</text>
</comment>
<reference evidence="1 2" key="1">
    <citation type="submission" date="2018-08" db="EMBL/GenBank/DDBJ databases">
        <title>Comparative genomics of wild bee and flower associated Lactobacillus reveals potential adaptation to the bee host.</title>
        <authorList>
            <person name="Vuong H.Q."/>
            <person name="Mcfrederick Q.S."/>
        </authorList>
    </citation>
    <scope>NUCLEOTIDE SEQUENCE [LARGE SCALE GENOMIC DNA]</scope>
    <source>
        <strain evidence="1 2">HV_13</strain>
    </source>
</reference>
<keyword evidence="2" id="KW-1185">Reference proteome</keyword>
<dbReference type="RefSeq" id="WP_140926044.1">
    <property type="nucleotide sequence ID" value="NZ_QUAU01000006.1"/>
</dbReference>
<dbReference type="Proteomes" id="UP000777560">
    <property type="component" value="Unassembled WGS sequence"/>
</dbReference>
<sequence>MLINNVRITNKEIAKFDKELLEHSKEIAKISDDYYQVKNYSIESILDENLLLVIRVNNNGYEHKIGTITNDLKVKCSNDVYGYEQSVIYKLKNYILNKPVEYRPKMPLVDSSLMCNLVHSMRDWFGRYYAIDLDGEQTLTSFQIVRLEYTSLIGKPVDVDVATVSNDGDITINVDKNDMVSDGSYTEIDFIMDYIHKHKHESKINRYAHLEYQTGTEKEHGINGLQVNDIIEIAKNRLNELNDQKPCKENKMTMTLLKLAQGMQDQRDDRIANGEDEDVEKSMIIGGQKIVL</sequence>
<dbReference type="EMBL" id="QUAV01000006">
    <property type="protein sequence ID" value="TPR23104.1"/>
    <property type="molecule type" value="Genomic_DNA"/>
</dbReference>
<proteinExistence type="predicted"/>
<name>A0ABY2YVZ2_9LACO</name>
<organism evidence="1 2">
    <name type="scientific">Apilactobacillus micheneri</name>
    <dbReference type="NCBI Taxonomy" id="1899430"/>
    <lineage>
        <taxon>Bacteria</taxon>
        <taxon>Bacillati</taxon>
        <taxon>Bacillota</taxon>
        <taxon>Bacilli</taxon>
        <taxon>Lactobacillales</taxon>
        <taxon>Lactobacillaceae</taxon>
        <taxon>Apilactobacillus</taxon>
    </lineage>
</organism>
<evidence type="ECO:0000313" key="1">
    <source>
        <dbReference type="EMBL" id="TPR23104.1"/>
    </source>
</evidence>
<evidence type="ECO:0000313" key="2">
    <source>
        <dbReference type="Proteomes" id="UP000777560"/>
    </source>
</evidence>
<accession>A0ABY2YVZ2</accession>